<keyword evidence="2" id="KW-0472">Membrane</keyword>
<feature type="transmembrane region" description="Helical" evidence="2">
    <location>
        <begin position="131"/>
        <end position="149"/>
    </location>
</feature>
<feature type="transmembrane region" description="Helical" evidence="2">
    <location>
        <begin position="161"/>
        <end position="186"/>
    </location>
</feature>
<protein>
    <submittedName>
        <fullName evidence="4">Signaling protein YkoW</fullName>
    </submittedName>
</protein>
<reference evidence="4 5" key="1">
    <citation type="submission" date="2020-07" db="EMBL/GenBank/DDBJ databases">
        <title>Trichoderma asperellum IC-1 whole genome shotgun sequence.</title>
        <authorList>
            <person name="Kanamasa S."/>
            <person name="Takahashi H."/>
        </authorList>
    </citation>
    <scope>NUCLEOTIDE SEQUENCE [LARGE SCALE GENOMIC DNA]</scope>
    <source>
        <strain evidence="4 5">IC-1</strain>
    </source>
</reference>
<proteinExistence type="predicted"/>
<comment type="caution">
    <text evidence="4">The sequence shown here is derived from an EMBL/GenBank/DDBJ whole genome shotgun (WGS) entry which is preliminary data.</text>
</comment>
<keyword evidence="2" id="KW-0812">Transmembrane</keyword>
<organism evidence="4 5">
    <name type="scientific">Trichoderma asperellum</name>
    <name type="common">Filamentous fungus</name>
    <dbReference type="NCBI Taxonomy" id="101201"/>
    <lineage>
        <taxon>Eukaryota</taxon>
        <taxon>Fungi</taxon>
        <taxon>Dikarya</taxon>
        <taxon>Ascomycota</taxon>
        <taxon>Pezizomycotina</taxon>
        <taxon>Sordariomycetes</taxon>
        <taxon>Hypocreomycetidae</taxon>
        <taxon>Hypocreales</taxon>
        <taxon>Hypocreaceae</taxon>
        <taxon>Trichoderma</taxon>
    </lineage>
</organism>
<feature type="region of interest" description="Disordered" evidence="1">
    <location>
        <begin position="826"/>
        <end position="849"/>
    </location>
</feature>
<dbReference type="Pfam" id="PF03707">
    <property type="entry name" value="MHYT"/>
    <property type="match status" value="2"/>
</dbReference>
<dbReference type="PANTHER" id="PTHR35152:SF1">
    <property type="entry name" value="DOMAIN SIGNALLING PROTEIN, PUTATIVE (AFU_ORTHOLOGUE AFUA_5G11310)-RELATED"/>
    <property type="match status" value="1"/>
</dbReference>
<feature type="transmembrane region" description="Helical" evidence="2">
    <location>
        <begin position="95"/>
        <end position="119"/>
    </location>
</feature>
<feature type="transmembrane region" description="Helical" evidence="2">
    <location>
        <begin position="58"/>
        <end position="75"/>
    </location>
</feature>
<evidence type="ECO:0000259" key="3">
    <source>
        <dbReference type="PROSITE" id="PS50924"/>
    </source>
</evidence>
<sequence>MSIPTATQQLLDEYTGKVVPYTFNGGFVCLSYAISLIGTSTALELIRRRTSHRGRHNFLLLVGAAIAMGGIAIWSMHFIGNRAIYMLHGEGAFQIAYSTGLTVVSLMMPILVLVLAFLGVSGNSRIRWWRIVFAGLLSGGAICGMHYLANSSISNYRSSYRLSYLIGSVVIAVLASTTALTLFFVFENTWSSAWWKRLGCAMVLAGAVSGMHWCAAVGTSYTLLRNTPGKGASRRDAMVVVICLSISAGVVMTGMAIYSSWIRRDYARKSQKVVLAAGVFDDRGRIMVSQDGYLPSEVVTDTYFAKSNDDVFNTSHPLFLWMFRASRNWDTITKVMTKMTSHISFLAQEHNNGRAGVRLISDDGELVDGYDTILHELFCVSAGALASKTKATLISAGTLWDEIFVTGESSRAPGPAQSLPNNDSPGLQGAAEKGFQQNGLEYGRGSLMFLVRKVDSKKEVPRLEASGFRFAEIHQVAGFIRSSMHIKTPDLETRLRNMSSQKDKTSMLSSGLHVGMFAVRARIDKGGFDVLVQKTARNLLPSVPLPVDTLDSSSASFLNGLRGLPLSTVLLRLQNHQSTSAQGRMFASLLCDAVSSLRNSLGDEIFNEATLLSKEVKLPCAPSTQGKSLSKCTLIAFKLFLPIHATVLSPDCEFTPLNFFKMRQLIYDGSSHNIEFSHMVHRDISSTTHQLSPRQHSTATQMNNKYFSRAVGKVRDNLPGNERRAAIISLPPTRSQERLSKVASHPSSLYNGDDGSFDDTRKLSSTSQLYAVKDSHRDQDKKLHIYGGIMVSKEVSINVQEVSDSTAYLLFLTGIKYLTAIFQTQDQEDSNPPEQQGSELKPMRLRSDTQGKMEGFYTATATGESGFAGQGKQEESAFVDELLALSMQADKRTTA</sequence>
<evidence type="ECO:0000313" key="5">
    <source>
        <dbReference type="Proteomes" id="UP000517252"/>
    </source>
</evidence>
<dbReference type="PROSITE" id="PS50924">
    <property type="entry name" value="MHYT"/>
    <property type="match status" value="1"/>
</dbReference>
<dbReference type="Proteomes" id="UP000517252">
    <property type="component" value="Unassembled WGS sequence"/>
</dbReference>
<evidence type="ECO:0000256" key="2">
    <source>
        <dbReference type="SAM" id="Phobius"/>
    </source>
</evidence>
<accession>A0A6V8R5P5</accession>
<dbReference type="InterPro" id="IPR005330">
    <property type="entry name" value="MHYT_dom"/>
</dbReference>
<gene>
    <name evidence="4" type="ORF">TASIC1_0009028000</name>
</gene>
<feature type="transmembrane region" description="Helical" evidence="2">
    <location>
        <begin position="238"/>
        <end position="262"/>
    </location>
</feature>
<feature type="transmembrane region" description="Helical" evidence="2">
    <location>
        <begin position="21"/>
        <end position="46"/>
    </location>
</feature>
<dbReference type="PANTHER" id="PTHR35152">
    <property type="entry name" value="DOMAIN SIGNALLING PROTEIN, PUTATIVE (AFU_ORTHOLOGUE AFUA_5G11310)-RELATED"/>
    <property type="match status" value="1"/>
</dbReference>
<dbReference type="OrthoDB" id="264015at2759"/>
<feature type="region of interest" description="Disordered" evidence="1">
    <location>
        <begin position="410"/>
        <end position="431"/>
    </location>
</feature>
<dbReference type="AlphaFoldDB" id="A0A6V8R5P5"/>
<feature type="domain" description="MHYT" evidence="3">
    <location>
        <begin position="23"/>
        <end position="222"/>
    </location>
</feature>
<evidence type="ECO:0000256" key="1">
    <source>
        <dbReference type="SAM" id="MobiDB-lite"/>
    </source>
</evidence>
<dbReference type="EMBL" id="BLZH01000009">
    <property type="protein sequence ID" value="GFP57943.1"/>
    <property type="molecule type" value="Genomic_DNA"/>
</dbReference>
<name>A0A6V8R5P5_TRIAP</name>
<evidence type="ECO:0000313" key="4">
    <source>
        <dbReference type="EMBL" id="GFP57943.1"/>
    </source>
</evidence>
<keyword evidence="2" id="KW-1133">Transmembrane helix</keyword>